<name>A0ACC0YS23_9ROSI</name>
<evidence type="ECO:0000313" key="2">
    <source>
        <dbReference type="Proteomes" id="UP001163603"/>
    </source>
</evidence>
<dbReference type="Proteomes" id="UP001163603">
    <property type="component" value="Chromosome 5"/>
</dbReference>
<comment type="caution">
    <text evidence="1">The sequence shown here is derived from an EMBL/GenBank/DDBJ whole genome shotgun (WGS) entry which is preliminary data.</text>
</comment>
<accession>A0ACC0YS23</accession>
<organism evidence="1 2">
    <name type="scientific">Pistacia integerrima</name>
    <dbReference type="NCBI Taxonomy" id="434235"/>
    <lineage>
        <taxon>Eukaryota</taxon>
        <taxon>Viridiplantae</taxon>
        <taxon>Streptophyta</taxon>
        <taxon>Embryophyta</taxon>
        <taxon>Tracheophyta</taxon>
        <taxon>Spermatophyta</taxon>
        <taxon>Magnoliopsida</taxon>
        <taxon>eudicotyledons</taxon>
        <taxon>Gunneridae</taxon>
        <taxon>Pentapetalae</taxon>
        <taxon>rosids</taxon>
        <taxon>malvids</taxon>
        <taxon>Sapindales</taxon>
        <taxon>Anacardiaceae</taxon>
        <taxon>Pistacia</taxon>
    </lineage>
</organism>
<sequence>MKIKFHVLLMKSLLFFLLCSSYTVTAQQNQSHINPGSSLSPTGNFSWLSASGLFAFGFYPQGNGYAVGVFISGVPEQTVVWTANRDNPPVPRNSNLLFNTEGSLVLQTTPGQDINIAEASGAVSSSSVLDSGNFVLHNSDQEIMWQSFDRPTDTILPTQRLPEDRGMFSSVSETDHSTGIFRLKIMPQDGNLVQFPKDGADATEYNYWQSNTSGTGGNVSLNLGADGHLYLLNKTGFNIKNITEGGYQKEGMIYFMRLDYDGIIRLYSHNLTEKSSKSVLWESLQDKCIPMGLCGYNSFCVLNDESPECRCLPGFVPVNPGNRTAGCERNFRSESCINRSGTVRSSIKQVENTVWEDASYSDLSQTTKEDCEQACSADGNCEVALFSNGQCSLQKLPLRFGRRDLNTDSKNIAFVKLHTTPSSDCIEPKEVSLLGESRERP</sequence>
<gene>
    <name evidence="1" type="ORF">Pint_26607</name>
</gene>
<proteinExistence type="predicted"/>
<evidence type="ECO:0000313" key="1">
    <source>
        <dbReference type="EMBL" id="KAJ0040229.1"/>
    </source>
</evidence>
<reference evidence="2" key="1">
    <citation type="journal article" date="2023" name="G3 (Bethesda)">
        <title>Genome assembly and association tests identify interacting loci associated with vigor, precocity, and sex in interspecific pistachio rootstocks.</title>
        <authorList>
            <person name="Palmer W."/>
            <person name="Jacygrad E."/>
            <person name="Sagayaradj S."/>
            <person name="Cavanaugh K."/>
            <person name="Han R."/>
            <person name="Bertier L."/>
            <person name="Beede B."/>
            <person name="Kafkas S."/>
            <person name="Golino D."/>
            <person name="Preece J."/>
            <person name="Michelmore R."/>
        </authorList>
    </citation>
    <scope>NUCLEOTIDE SEQUENCE [LARGE SCALE GENOMIC DNA]</scope>
</reference>
<dbReference type="EMBL" id="CM047740">
    <property type="protein sequence ID" value="KAJ0040229.1"/>
    <property type="molecule type" value="Genomic_DNA"/>
</dbReference>
<protein>
    <submittedName>
        <fullName evidence="1">Uncharacterized protein</fullName>
    </submittedName>
</protein>
<keyword evidence="2" id="KW-1185">Reference proteome</keyword>